<evidence type="ECO:0000256" key="8">
    <source>
        <dbReference type="ARBA" id="ARBA00023180"/>
    </source>
</evidence>
<feature type="domain" description="Leucine-rich repeat-containing N-terminal plant-type" evidence="9">
    <location>
        <begin position="13"/>
        <end position="50"/>
    </location>
</feature>
<keyword evidence="6" id="KW-1133">Transmembrane helix</keyword>
<dbReference type="Proteomes" id="UP000826271">
    <property type="component" value="Unassembled WGS sequence"/>
</dbReference>
<keyword evidence="2" id="KW-0433">Leucine-rich repeat</keyword>
<organism evidence="10 11">
    <name type="scientific">Buddleja alternifolia</name>
    <dbReference type="NCBI Taxonomy" id="168488"/>
    <lineage>
        <taxon>Eukaryota</taxon>
        <taxon>Viridiplantae</taxon>
        <taxon>Streptophyta</taxon>
        <taxon>Embryophyta</taxon>
        <taxon>Tracheophyta</taxon>
        <taxon>Spermatophyta</taxon>
        <taxon>Magnoliopsida</taxon>
        <taxon>eudicotyledons</taxon>
        <taxon>Gunneridae</taxon>
        <taxon>Pentapetalae</taxon>
        <taxon>asterids</taxon>
        <taxon>lamiids</taxon>
        <taxon>Lamiales</taxon>
        <taxon>Scrophulariaceae</taxon>
        <taxon>Buddlejeae</taxon>
        <taxon>Buddleja</taxon>
    </lineage>
</organism>
<evidence type="ECO:0000256" key="3">
    <source>
        <dbReference type="ARBA" id="ARBA00022692"/>
    </source>
</evidence>
<dbReference type="Pfam" id="PF00560">
    <property type="entry name" value="LRR_1"/>
    <property type="match status" value="5"/>
</dbReference>
<dbReference type="AlphaFoldDB" id="A0AAV6XFA4"/>
<evidence type="ECO:0000313" key="11">
    <source>
        <dbReference type="Proteomes" id="UP000826271"/>
    </source>
</evidence>
<comment type="subcellular location">
    <subcellularLocation>
        <location evidence="1">Membrane</location>
        <topology evidence="1">Single-pass type I membrane protein</topology>
    </subcellularLocation>
</comment>
<sequence length="365" mass="41245">MIIGHCLQMRCLEREGAALVKFRDQLVDDDDRLSSWSRQKDCCKWEGVHCHNITNHVTRLDLWNSSLRGNISSSLLELHRLNYLDLSFNNFEDARIPEFIGSLTELRYLNLASNYNFKGQIPRNLGNLSKLLYLDLNYIGGYSENLDWLSRLHSLRYLGLNSVNLSMATDWLPAISKLTFIEELHLGFCELADIVPSSLPYVNASTPLAILDLSFNNLTLASTIPWFSNFSKVLSSIDLSLNYIFGPIPDDAFKDMKSLSYLHLSDCGIEGGIPKSLGNLTTLISLTLFENDMTGHLSEIMMNISENKLHLLDLSSNNITGPFPNFSRFSLLKTLDFSYNHLNGSIPKGYLQLPHLVTLDLTSTK</sequence>
<dbReference type="InterPro" id="IPR032675">
    <property type="entry name" value="LRR_dom_sf"/>
</dbReference>
<proteinExistence type="predicted"/>
<dbReference type="Pfam" id="PF08263">
    <property type="entry name" value="LRRNT_2"/>
    <property type="match status" value="1"/>
</dbReference>
<evidence type="ECO:0000256" key="2">
    <source>
        <dbReference type="ARBA" id="ARBA00022614"/>
    </source>
</evidence>
<evidence type="ECO:0000256" key="6">
    <source>
        <dbReference type="ARBA" id="ARBA00022989"/>
    </source>
</evidence>
<protein>
    <recommendedName>
        <fullName evidence="9">Leucine-rich repeat-containing N-terminal plant-type domain-containing protein</fullName>
    </recommendedName>
</protein>
<evidence type="ECO:0000256" key="7">
    <source>
        <dbReference type="ARBA" id="ARBA00023136"/>
    </source>
</evidence>
<dbReference type="PANTHER" id="PTHR48063:SF101">
    <property type="entry name" value="LRR RECEPTOR-LIKE SERINE_THREONINE-PROTEIN KINASE FLS2"/>
    <property type="match status" value="1"/>
</dbReference>
<dbReference type="InterPro" id="IPR046956">
    <property type="entry name" value="RLP23-like"/>
</dbReference>
<keyword evidence="7" id="KW-0472">Membrane</keyword>
<keyword evidence="3" id="KW-0812">Transmembrane</keyword>
<evidence type="ECO:0000256" key="4">
    <source>
        <dbReference type="ARBA" id="ARBA00022729"/>
    </source>
</evidence>
<name>A0AAV6XFA4_9LAMI</name>
<keyword evidence="11" id="KW-1185">Reference proteome</keyword>
<accession>A0AAV6XFA4</accession>
<reference evidence="10" key="1">
    <citation type="submission" date="2019-10" db="EMBL/GenBank/DDBJ databases">
        <authorList>
            <person name="Zhang R."/>
            <person name="Pan Y."/>
            <person name="Wang J."/>
            <person name="Ma R."/>
            <person name="Yu S."/>
        </authorList>
    </citation>
    <scope>NUCLEOTIDE SEQUENCE</scope>
    <source>
        <strain evidence="10">LA-IB0</strain>
        <tissue evidence="10">Leaf</tissue>
    </source>
</reference>
<evidence type="ECO:0000256" key="1">
    <source>
        <dbReference type="ARBA" id="ARBA00004479"/>
    </source>
</evidence>
<dbReference type="EMBL" id="WHWC01000007">
    <property type="protein sequence ID" value="KAG8378722.1"/>
    <property type="molecule type" value="Genomic_DNA"/>
</dbReference>
<dbReference type="PANTHER" id="PTHR48063">
    <property type="entry name" value="LRR RECEPTOR-LIKE KINASE"/>
    <property type="match status" value="1"/>
</dbReference>
<evidence type="ECO:0000256" key="5">
    <source>
        <dbReference type="ARBA" id="ARBA00022737"/>
    </source>
</evidence>
<keyword evidence="4" id="KW-0732">Signal</keyword>
<dbReference type="GO" id="GO:0016020">
    <property type="term" value="C:membrane"/>
    <property type="evidence" value="ECO:0007669"/>
    <property type="project" value="UniProtKB-SubCell"/>
</dbReference>
<dbReference type="SUPFAM" id="SSF52058">
    <property type="entry name" value="L domain-like"/>
    <property type="match status" value="1"/>
</dbReference>
<dbReference type="InterPro" id="IPR013210">
    <property type="entry name" value="LRR_N_plant-typ"/>
</dbReference>
<dbReference type="FunFam" id="3.80.10.10:FF:000129">
    <property type="entry name" value="Leucine-rich repeat receptor-like kinase"/>
    <property type="match status" value="1"/>
</dbReference>
<dbReference type="InterPro" id="IPR001611">
    <property type="entry name" value="Leu-rich_rpt"/>
</dbReference>
<evidence type="ECO:0000313" key="10">
    <source>
        <dbReference type="EMBL" id="KAG8378722.1"/>
    </source>
</evidence>
<gene>
    <name evidence="10" type="ORF">BUALT_Bualt07G0014800</name>
</gene>
<evidence type="ECO:0000259" key="9">
    <source>
        <dbReference type="Pfam" id="PF08263"/>
    </source>
</evidence>
<keyword evidence="5" id="KW-0677">Repeat</keyword>
<keyword evidence="8" id="KW-0325">Glycoprotein</keyword>
<dbReference type="Gene3D" id="3.80.10.10">
    <property type="entry name" value="Ribonuclease Inhibitor"/>
    <property type="match status" value="2"/>
</dbReference>
<comment type="caution">
    <text evidence="10">The sequence shown here is derived from an EMBL/GenBank/DDBJ whole genome shotgun (WGS) entry which is preliminary data.</text>
</comment>